<name>A0ACC0T3J0_POPTR</name>
<accession>A0ACC0T3J0</accession>
<proteinExistence type="predicted"/>
<organism evidence="1 2">
    <name type="scientific">Populus trichocarpa</name>
    <name type="common">Western balsam poplar</name>
    <name type="synonym">Populus balsamifera subsp. trichocarpa</name>
    <dbReference type="NCBI Taxonomy" id="3694"/>
    <lineage>
        <taxon>Eukaryota</taxon>
        <taxon>Viridiplantae</taxon>
        <taxon>Streptophyta</taxon>
        <taxon>Embryophyta</taxon>
        <taxon>Tracheophyta</taxon>
        <taxon>Spermatophyta</taxon>
        <taxon>Magnoliopsida</taxon>
        <taxon>eudicotyledons</taxon>
        <taxon>Gunneridae</taxon>
        <taxon>Pentapetalae</taxon>
        <taxon>rosids</taxon>
        <taxon>fabids</taxon>
        <taxon>Malpighiales</taxon>
        <taxon>Salicaceae</taxon>
        <taxon>Saliceae</taxon>
        <taxon>Populus</taxon>
    </lineage>
</organism>
<gene>
    <name evidence="1" type="ORF">POPTR_004G076500v4</name>
</gene>
<protein>
    <submittedName>
        <fullName evidence="1">Uncharacterized protein</fullName>
    </submittedName>
</protein>
<evidence type="ECO:0000313" key="1">
    <source>
        <dbReference type="EMBL" id="KAI9396097.1"/>
    </source>
</evidence>
<keyword evidence="2" id="KW-1185">Reference proteome</keyword>
<sequence length="475" mass="52244">MLDDDPLLGPASDKCETGAVAPVDVYRGENVGSERMLLLERGFVLNWIASNCSICEESGGKCGFDNATYHFKCFCPDRPHSRACTSGNGNMGRKLIIAASAAGVGVLIITICCVIIRKFSPVNFLSSLRKTRGSRSIEVFLRNYGTLAPKRYSYSELKKMTKTFKEKLGQGGYGSVFKGNLPDGRLVAVKVLKKAKSNGEEFVNEVSSISQTSHVNIVTLLGFCFAGSKRALIYEFMSNGSLDKHIYEENLSKADHQLGWETLYQIAVGIARGLEYLHRGCNTRILHFDIKPNNILLDENFCPKISDFGLAKICPRKESIVSMMGARGTIGYIAPEVFCRNFGGVSHKSDVYSYGMLVLEMIGGRKNFCVGAGNTSEIYFPYLIYKRLELGEELGLQGTGNKVEEQIARKMILASLWCIQTDPSNRPPMSRVVEMLQGSLESLPIPPRPILSSPPRSPRGSISDSSSTAIIIHDL</sequence>
<reference evidence="1 2" key="1">
    <citation type="journal article" date="2006" name="Science">
        <title>The genome of black cottonwood, Populus trichocarpa (Torr. &amp; Gray).</title>
        <authorList>
            <person name="Tuskan G.A."/>
            <person name="Difazio S."/>
            <person name="Jansson S."/>
            <person name="Bohlmann J."/>
            <person name="Grigoriev I."/>
            <person name="Hellsten U."/>
            <person name="Putnam N."/>
            <person name="Ralph S."/>
            <person name="Rombauts S."/>
            <person name="Salamov A."/>
            <person name="Schein J."/>
            <person name="Sterck L."/>
            <person name="Aerts A."/>
            <person name="Bhalerao R.R."/>
            <person name="Bhalerao R.P."/>
            <person name="Blaudez D."/>
            <person name="Boerjan W."/>
            <person name="Brun A."/>
            <person name="Brunner A."/>
            <person name="Busov V."/>
            <person name="Campbell M."/>
            <person name="Carlson J."/>
            <person name="Chalot M."/>
            <person name="Chapman J."/>
            <person name="Chen G.L."/>
            <person name="Cooper D."/>
            <person name="Coutinho P.M."/>
            <person name="Couturier J."/>
            <person name="Covert S."/>
            <person name="Cronk Q."/>
            <person name="Cunningham R."/>
            <person name="Davis J."/>
            <person name="Degroeve S."/>
            <person name="Dejardin A."/>
            <person name="Depamphilis C."/>
            <person name="Detter J."/>
            <person name="Dirks B."/>
            <person name="Dubchak I."/>
            <person name="Duplessis S."/>
            <person name="Ehlting J."/>
            <person name="Ellis B."/>
            <person name="Gendler K."/>
            <person name="Goodstein D."/>
            <person name="Gribskov M."/>
            <person name="Grimwood J."/>
            <person name="Groover A."/>
            <person name="Gunter L."/>
            <person name="Hamberger B."/>
            <person name="Heinze B."/>
            <person name="Helariutta Y."/>
            <person name="Henrissat B."/>
            <person name="Holligan D."/>
            <person name="Holt R."/>
            <person name="Huang W."/>
            <person name="Islam-Faridi N."/>
            <person name="Jones S."/>
            <person name="Jones-Rhoades M."/>
            <person name="Jorgensen R."/>
            <person name="Joshi C."/>
            <person name="Kangasjarvi J."/>
            <person name="Karlsson J."/>
            <person name="Kelleher C."/>
            <person name="Kirkpatrick R."/>
            <person name="Kirst M."/>
            <person name="Kohler A."/>
            <person name="Kalluri U."/>
            <person name="Larimer F."/>
            <person name="Leebens-Mack J."/>
            <person name="Leple J.C."/>
            <person name="Locascio P."/>
            <person name="Lou Y."/>
            <person name="Lucas S."/>
            <person name="Martin F."/>
            <person name="Montanini B."/>
            <person name="Napoli C."/>
            <person name="Nelson D.R."/>
            <person name="Nelson C."/>
            <person name="Nieminen K."/>
            <person name="Nilsson O."/>
            <person name="Pereda V."/>
            <person name="Peter G."/>
            <person name="Philippe R."/>
            <person name="Pilate G."/>
            <person name="Poliakov A."/>
            <person name="Razumovskaya J."/>
            <person name="Richardson P."/>
            <person name="Rinaldi C."/>
            <person name="Ritland K."/>
            <person name="Rouze P."/>
            <person name="Ryaboy D."/>
            <person name="Schmutz J."/>
            <person name="Schrader J."/>
            <person name="Segerman B."/>
            <person name="Shin H."/>
            <person name="Siddiqui A."/>
            <person name="Sterky F."/>
            <person name="Terry A."/>
            <person name="Tsai C.J."/>
            <person name="Uberbacher E."/>
            <person name="Unneberg P."/>
            <person name="Vahala J."/>
            <person name="Wall K."/>
            <person name="Wessler S."/>
            <person name="Yang G."/>
            <person name="Yin T."/>
            <person name="Douglas C."/>
            <person name="Marra M."/>
            <person name="Sandberg G."/>
            <person name="Van de Peer Y."/>
            <person name="Rokhsar D."/>
        </authorList>
    </citation>
    <scope>NUCLEOTIDE SEQUENCE [LARGE SCALE GENOMIC DNA]</scope>
    <source>
        <strain evidence="2">cv. Nisqually</strain>
    </source>
</reference>
<dbReference type="Proteomes" id="UP000006729">
    <property type="component" value="Chromosome 4"/>
</dbReference>
<evidence type="ECO:0000313" key="2">
    <source>
        <dbReference type="Proteomes" id="UP000006729"/>
    </source>
</evidence>
<comment type="caution">
    <text evidence="1">The sequence shown here is derived from an EMBL/GenBank/DDBJ whole genome shotgun (WGS) entry which is preliminary data.</text>
</comment>
<dbReference type="EMBL" id="CM009293">
    <property type="protein sequence ID" value="KAI9396097.1"/>
    <property type="molecule type" value="Genomic_DNA"/>
</dbReference>